<dbReference type="PANTHER" id="PTHR28620:SF1">
    <property type="entry name" value="CENP-V_GFA DOMAIN-CONTAINING PROTEIN"/>
    <property type="match status" value="1"/>
</dbReference>
<dbReference type="OrthoDB" id="2993351at2759"/>
<evidence type="ECO:0000259" key="4">
    <source>
        <dbReference type="PROSITE" id="PS51891"/>
    </source>
</evidence>
<evidence type="ECO:0000313" key="6">
    <source>
        <dbReference type="Proteomes" id="UP000799302"/>
    </source>
</evidence>
<dbReference type="InterPro" id="IPR006913">
    <property type="entry name" value="CENP-V/GFA"/>
</dbReference>
<dbReference type="AlphaFoldDB" id="A0A6A6U248"/>
<evidence type="ECO:0000256" key="3">
    <source>
        <dbReference type="ARBA" id="ARBA00022833"/>
    </source>
</evidence>
<keyword evidence="3" id="KW-0862">Zinc</keyword>
<dbReference type="GO" id="GO:0016846">
    <property type="term" value="F:carbon-sulfur lyase activity"/>
    <property type="evidence" value="ECO:0007669"/>
    <property type="project" value="InterPro"/>
</dbReference>
<evidence type="ECO:0000313" key="5">
    <source>
        <dbReference type="EMBL" id="KAF2665024.1"/>
    </source>
</evidence>
<evidence type="ECO:0000256" key="1">
    <source>
        <dbReference type="ARBA" id="ARBA00005495"/>
    </source>
</evidence>
<dbReference type="Proteomes" id="UP000799302">
    <property type="component" value="Unassembled WGS sequence"/>
</dbReference>
<dbReference type="InterPro" id="IPR011057">
    <property type="entry name" value="Mss4-like_sf"/>
</dbReference>
<dbReference type="PROSITE" id="PS51891">
    <property type="entry name" value="CENP_V_GFA"/>
    <property type="match status" value="1"/>
</dbReference>
<gene>
    <name evidence="5" type="ORF">BT63DRAFT_378097</name>
</gene>
<dbReference type="GO" id="GO:0046872">
    <property type="term" value="F:metal ion binding"/>
    <property type="evidence" value="ECO:0007669"/>
    <property type="project" value="UniProtKB-KW"/>
</dbReference>
<dbReference type="PANTHER" id="PTHR28620">
    <property type="entry name" value="CENTROMERE PROTEIN V"/>
    <property type="match status" value="1"/>
</dbReference>
<evidence type="ECO:0000256" key="2">
    <source>
        <dbReference type="ARBA" id="ARBA00022723"/>
    </source>
</evidence>
<sequence>MAESEKLSLTATCQCKAVRIHFTRSTTDRPLNQCLCSICGRYAALWAYYEPSQVQIEGETDIYVRNKPANEGKYLEFHRCKICGCVTHWAHPDKSVKKMGINCRMLDRPDLEKFEIKQEDGPAPR</sequence>
<protein>
    <recommendedName>
        <fullName evidence="4">CENP-V/GFA domain-containing protein</fullName>
    </recommendedName>
</protein>
<feature type="domain" description="CENP-V/GFA" evidence="4">
    <location>
        <begin position="9"/>
        <end position="115"/>
    </location>
</feature>
<dbReference type="SUPFAM" id="SSF51316">
    <property type="entry name" value="Mss4-like"/>
    <property type="match status" value="1"/>
</dbReference>
<dbReference type="InterPro" id="IPR052355">
    <property type="entry name" value="CENP-V-like"/>
</dbReference>
<keyword evidence="6" id="KW-1185">Reference proteome</keyword>
<accession>A0A6A6U248</accession>
<comment type="similarity">
    <text evidence="1">Belongs to the Gfa family.</text>
</comment>
<dbReference type="Pfam" id="PF04828">
    <property type="entry name" value="GFA"/>
    <property type="match status" value="1"/>
</dbReference>
<reference evidence="5" key="1">
    <citation type="journal article" date="2020" name="Stud. Mycol.">
        <title>101 Dothideomycetes genomes: a test case for predicting lifestyles and emergence of pathogens.</title>
        <authorList>
            <person name="Haridas S."/>
            <person name="Albert R."/>
            <person name="Binder M."/>
            <person name="Bloem J."/>
            <person name="Labutti K."/>
            <person name="Salamov A."/>
            <person name="Andreopoulos B."/>
            <person name="Baker S."/>
            <person name="Barry K."/>
            <person name="Bills G."/>
            <person name="Bluhm B."/>
            <person name="Cannon C."/>
            <person name="Castanera R."/>
            <person name="Culley D."/>
            <person name="Daum C."/>
            <person name="Ezra D."/>
            <person name="Gonzalez J."/>
            <person name="Henrissat B."/>
            <person name="Kuo A."/>
            <person name="Liang C."/>
            <person name="Lipzen A."/>
            <person name="Lutzoni F."/>
            <person name="Magnuson J."/>
            <person name="Mondo S."/>
            <person name="Nolan M."/>
            <person name="Ohm R."/>
            <person name="Pangilinan J."/>
            <person name="Park H.-J."/>
            <person name="Ramirez L."/>
            <person name="Alfaro M."/>
            <person name="Sun H."/>
            <person name="Tritt A."/>
            <person name="Yoshinaga Y."/>
            <person name="Zwiers L.-H."/>
            <person name="Turgeon B."/>
            <person name="Goodwin S."/>
            <person name="Spatafora J."/>
            <person name="Crous P."/>
            <person name="Grigoriev I."/>
        </authorList>
    </citation>
    <scope>NUCLEOTIDE SEQUENCE</scope>
    <source>
        <strain evidence="5">CBS 115976</strain>
    </source>
</reference>
<dbReference type="Gene3D" id="2.170.150.70">
    <property type="match status" value="1"/>
</dbReference>
<dbReference type="EMBL" id="MU004241">
    <property type="protein sequence ID" value="KAF2665024.1"/>
    <property type="molecule type" value="Genomic_DNA"/>
</dbReference>
<proteinExistence type="inferred from homology"/>
<organism evidence="5 6">
    <name type="scientific">Microthyrium microscopicum</name>
    <dbReference type="NCBI Taxonomy" id="703497"/>
    <lineage>
        <taxon>Eukaryota</taxon>
        <taxon>Fungi</taxon>
        <taxon>Dikarya</taxon>
        <taxon>Ascomycota</taxon>
        <taxon>Pezizomycotina</taxon>
        <taxon>Dothideomycetes</taxon>
        <taxon>Dothideomycetes incertae sedis</taxon>
        <taxon>Microthyriales</taxon>
        <taxon>Microthyriaceae</taxon>
        <taxon>Microthyrium</taxon>
    </lineage>
</organism>
<keyword evidence="2" id="KW-0479">Metal-binding</keyword>
<name>A0A6A6U248_9PEZI</name>